<reference evidence="1" key="1">
    <citation type="journal article" date="2014" name="Front. Microbiol.">
        <title>High frequency of phylogenetically diverse reductive dehalogenase-homologous genes in deep subseafloor sedimentary metagenomes.</title>
        <authorList>
            <person name="Kawai M."/>
            <person name="Futagami T."/>
            <person name="Toyoda A."/>
            <person name="Takaki Y."/>
            <person name="Nishi S."/>
            <person name="Hori S."/>
            <person name="Arai W."/>
            <person name="Tsubouchi T."/>
            <person name="Morono Y."/>
            <person name="Uchiyama I."/>
            <person name="Ito T."/>
            <person name="Fujiyama A."/>
            <person name="Inagaki F."/>
            <person name="Takami H."/>
        </authorList>
    </citation>
    <scope>NUCLEOTIDE SEQUENCE</scope>
    <source>
        <strain evidence="1">Expedition CK06-06</strain>
    </source>
</reference>
<protein>
    <submittedName>
        <fullName evidence="1">Uncharacterized protein</fullName>
    </submittedName>
</protein>
<proteinExistence type="predicted"/>
<evidence type="ECO:0000313" key="1">
    <source>
        <dbReference type="EMBL" id="GAH80337.1"/>
    </source>
</evidence>
<comment type="caution">
    <text evidence="1">The sequence shown here is derived from an EMBL/GenBank/DDBJ whole genome shotgun (WGS) entry which is preliminary data.</text>
</comment>
<dbReference type="EMBL" id="BARU01035410">
    <property type="protein sequence ID" value="GAH80337.1"/>
    <property type="molecule type" value="Genomic_DNA"/>
</dbReference>
<name>X1IF46_9ZZZZ</name>
<dbReference type="AlphaFoldDB" id="X1IF46"/>
<feature type="non-terminal residue" evidence="1">
    <location>
        <position position="1"/>
    </location>
</feature>
<gene>
    <name evidence="1" type="ORF">S03H2_55446</name>
</gene>
<sequence length="40" mass="4943">EKREKAILFAKDQVEWLKERRPATYYRHKKDLKEIGIEIL</sequence>
<organism evidence="1">
    <name type="scientific">marine sediment metagenome</name>
    <dbReference type="NCBI Taxonomy" id="412755"/>
    <lineage>
        <taxon>unclassified sequences</taxon>
        <taxon>metagenomes</taxon>
        <taxon>ecological metagenomes</taxon>
    </lineage>
</organism>
<accession>X1IF46</accession>